<protein>
    <submittedName>
        <fullName evidence="1">Uncharacterized protein</fullName>
    </submittedName>
</protein>
<name>A0ABV3B2X2_9ACTN</name>
<evidence type="ECO:0000313" key="1">
    <source>
        <dbReference type="EMBL" id="MEU6803604.1"/>
    </source>
</evidence>
<dbReference type="EMBL" id="JBEYXT010000100">
    <property type="protein sequence ID" value="MEU6803604.1"/>
    <property type="molecule type" value="Genomic_DNA"/>
</dbReference>
<sequence>MTTPAQGRTLVQLAVSAATVHVAAVGQWLAAGLVLDPLCAAEK</sequence>
<organism evidence="1 2">
    <name type="scientific">Streptomyces neyagawaensis</name>
    <dbReference type="NCBI Taxonomy" id="42238"/>
    <lineage>
        <taxon>Bacteria</taxon>
        <taxon>Bacillati</taxon>
        <taxon>Actinomycetota</taxon>
        <taxon>Actinomycetes</taxon>
        <taxon>Kitasatosporales</taxon>
        <taxon>Streptomycetaceae</taxon>
        <taxon>Streptomyces</taxon>
    </lineage>
</organism>
<dbReference type="RefSeq" id="WP_359697631.1">
    <property type="nucleotide sequence ID" value="NZ_JBEYXT010000100.1"/>
</dbReference>
<comment type="caution">
    <text evidence="1">The sequence shown here is derived from an EMBL/GenBank/DDBJ whole genome shotgun (WGS) entry which is preliminary data.</text>
</comment>
<reference evidence="1 2" key="1">
    <citation type="submission" date="2024-06" db="EMBL/GenBank/DDBJ databases">
        <title>The Natural Products Discovery Center: Release of the First 8490 Sequenced Strains for Exploring Actinobacteria Biosynthetic Diversity.</title>
        <authorList>
            <person name="Kalkreuter E."/>
            <person name="Kautsar S.A."/>
            <person name="Yang D."/>
            <person name="Bader C.D."/>
            <person name="Teijaro C.N."/>
            <person name="Fluegel L."/>
            <person name="Davis C.M."/>
            <person name="Simpson J.R."/>
            <person name="Lauterbach L."/>
            <person name="Steele A.D."/>
            <person name="Gui C."/>
            <person name="Meng S."/>
            <person name="Li G."/>
            <person name="Viehrig K."/>
            <person name="Ye F."/>
            <person name="Su P."/>
            <person name="Kiefer A.F."/>
            <person name="Nichols A."/>
            <person name="Cepeda A.J."/>
            <person name="Yan W."/>
            <person name="Fan B."/>
            <person name="Jiang Y."/>
            <person name="Adhikari A."/>
            <person name="Zheng C.-J."/>
            <person name="Schuster L."/>
            <person name="Cowan T.M."/>
            <person name="Smanski M.J."/>
            <person name="Chevrette M.G."/>
            <person name="De Carvalho L.P.S."/>
            <person name="Shen B."/>
        </authorList>
    </citation>
    <scope>NUCLEOTIDE SEQUENCE [LARGE SCALE GENOMIC DNA]</scope>
    <source>
        <strain evidence="1 2">NPDC046851</strain>
    </source>
</reference>
<keyword evidence="2" id="KW-1185">Reference proteome</keyword>
<accession>A0ABV3B2X2</accession>
<evidence type="ECO:0000313" key="2">
    <source>
        <dbReference type="Proteomes" id="UP001551189"/>
    </source>
</evidence>
<dbReference type="Proteomes" id="UP001551189">
    <property type="component" value="Unassembled WGS sequence"/>
</dbReference>
<proteinExistence type="predicted"/>
<gene>
    <name evidence="1" type="ORF">ABZ931_21705</name>
</gene>